<gene>
    <name evidence="2" type="ORF">MAR_029134</name>
</gene>
<name>A0ABY7DGL7_MYAAR</name>
<evidence type="ECO:0000256" key="1">
    <source>
        <dbReference type="SAM" id="Phobius"/>
    </source>
</evidence>
<reference evidence="2" key="1">
    <citation type="submission" date="2022-11" db="EMBL/GenBank/DDBJ databases">
        <title>Centuries of genome instability and evolution in soft-shell clam transmissible cancer (bioRxiv).</title>
        <authorList>
            <person name="Hart S.F.M."/>
            <person name="Yonemitsu M.A."/>
            <person name="Giersch R.M."/>
            <person name="Beal B.F."/>
            <person name="Arriagada G."/>
            <person name="Davis B.W."/>
            <person name="Ostrander E.A."/>
            <person name="Goff S.P."/>
            <person name="Metzger M.J."/>
        </authorList>
    </citation>
    <scope>NUCLEOTIDE SEQUENCE</scope>
    <source>
        <strain evidence="2">MELC-2E11</strain>
        <tissue evidence="2">Siphon/mantle</tissue>
    </source>
</reference>
<organism evidence="2 3">
    <name type="scientific">Mya arenaria</name>
    <name type="common">Soft-shell clam</name>
    <dbReference type="NCBI Taxonomy" id="6604"/>
    <lineage>
        <taxon>Eukaryota</taxon>
        <taxon>Metazoa</taxon>
        <taxon>Spiralia</taxon>
        <taxon>Lophotrochozoa</taxon>
        <taxon>Mollusca</taxon>
        <taxon>Bivalvia</taxon>
        <taxon>Autobranchia</taxon>
        <taxon>Heteroconchia</taxon>
        <taxon>Euheterodonta</taxon>
        <taxon>Imparidentia</taxon>
        <taxon>Neoheterodontei</taxon>
        <taxon>Myida</taxon>
        <taxon>Myoidea</taxon>
        <taxon>Myidae</taxon>
        <taxon>Mya</taxon>
    </lineage>
</organism>
<feature type="transmembrane region" description="Helical" evidence="1">
    <location>
        <begin position="127"/>
        <end position="147"/>
    </location>
</feature>
<protein>
    <submittedName>
        <fullName evidence="2">Uncharacterized protein</fullName>
    </submittedName>
</protein>
<keyword evidence="3" id="KW-1185">Reference proteome</keyword>
<feature type="transmembrane region" description="Helical" evidence="1">
    <location>
        <begin position="94"/>
        <end position="115"/>
    </location>
</feature>
<dbReference type="EMBL" id="CP111013">
    <property type="protein sequence ID" value="WAQ96444.1"/>
    <property type="molecule type" value="Genomic_DNA"/>
</dbReference>
<keyword evidence="1" id="KW-1133">Transmembrane helix</keyword>
<feature type="transmembrane region" description="Helical" evidence="1">
    <location>
        <begin position="159"/>
        <end position="187"/>
    </location>
</feature>
<keyword evidence="1" id="KW-0472">Membrane</keyword>
<keyword evidence="1" id="KW-0812">Transmembrane</keyword>
<feature type="transmembrane region" description="Helical" evidence="1">
    <location>
        <begin position="12"/>
        <end position="32"/>
    </location>
</feature>
<accession>A0ABY7DGL7</accession>
<dbReference type="Proteomes" id="UP001164746">
    <property type="component" value="Chromosome 2"/>
</dbReference>
<feature type="non-terminal residue" evidence="2">
    <location>
        <position position="279"/>
    </location>
</feature>
<evidence type="ECO:0000313" key="3">
    <source>
        <dbReference type="Proteomes" id="UP001164746"/>
    </source>
</evidence>
<sequence>MRIFCSLQLTGNVFLILGLCLALGGVCGPAWFRTSHPPGPDPTWTLEEGIWLARFCRHKTGECIFTVRERVFSEIGIARSLSPLDETHWLEFKALSVASLLSGFVAIVTAALTLTETNKSDMTTRDLLLISILMLFVPVLKVAHVTTKISYFGKTSDCWSIVLATTGAACMYAASACFVLAVTKAAFNLYDQKSRRRERHRGLDEQLRRNEIIARHFYDANGTFVSPSDENLIVNNELRVSADSDSAYSVISNGGLTERNNANAYIICINIILYVGSEH</sequence>
<proteinExistence type="predicted"/>
<evidence type="ECO:0000313" key="2">
    <source>
        <dbReference type="EMBL" id="WAQ96444.1"/>
    </source>
</evidence>